<keyword evidence="3" id="KW-1185">Reference proteome</keyword>
<sequence length="67" mass="7373">MYHGIIVLAVVLVLMTLLLATCVGIVLYMNRSSKPTISKSDNDNVKKKQPIPDIENLDMVALFGKKA</sequence>
<accession>A0ABV1HSY2</accession>
<dbReference type="Proteomes" id="UP001478133">
    <property type="component" value="Unassembled WGS sequence"/>
</dbReference>
<proteinExistence type="predicted"/>
<organism evidence="2 3">
    <name type="scientific">Ruminococcoides intestinihominis</name>
    <dbReference type="NCBI Taxonomy" id="3133161"/>
    <lineage>
        <taxon>Bacteria</taxon>
        <taxon>Bacillati</taxon>
        <taxon>Bacillota</taxon>
        <taxon>Clostridia</taxon>
        <taxon>Eubacteriales</taxon>
        <taxon>Oscillospiraceae</taxon>
        <taxon>Ruminococcoides</taxon>
    </lineage>
</organism>
<protein>
    <submittedName>
        <fullName evidence="2">Uncharacterized protein</fullName>
    </submittedName>
</protein>
<keyword evidence="1" id="KW-0812">Transmembrane</keyword>
<gene>
    <name evidence="2" type="ORF">ABFO16_02420</name>
</gene>
<evidence type="ECO:0000256" key="1">
    <source>
        <dbReference type="SAM" id="Phobius"/>
    </source>
</evidence>
<evidence type="ECO:0000313" key="2">
    <source>
        <dbReference type="EMBL" id="MEQ2565088.1"/>
    </source>
</evidence>
<dbReference type="RefSeq" id="WP_022504935.1">
    <property type="nucleotide sequence ID" value="NZ_JBBMFI010000005.1"/>
</dbReference>
<feature type="transmembrane region" description="Helical" evidence="1">
    <location>
        <begin position="6"/>
        <end position="29"/>
    </location>
</feature>
<name>A0ABV1HSY2_9FIRM</name>
<evidence type="ECO:0000313" key="3">
    <source>
        <dbReference type="Proteomes" id="UP001478133"/>
    </source>
</evidence>
<keyword evidence="1" id="KW-0472">Membrane</keyword>
<reference evidence="2 3" key="1">
    <citation type="submission" date="2024-03" db="EMBL/GenBank/DDBJ databases">
        <title>Human intestinal bacterial collection.</title>
        <authorList>
            <person name="Pauvert C."/>
            <person name="Hitch T.C.A."/>
            <person name="Clavel T."/>
        </authorList>
    </citation>
    <scope>NUCLEOTIDE SEQUENCE [LARGE SCALE GENOMIC DNA]</scope>
    <source>
        <strain evidence="2 3">CLA-AP-H18</strain>
    </source>
</reference>
<keyword evidence="1" id="KW-1133">Transmembrane helix</keyword>
<dbReference type="EMBL" id="JBBMFI010000005">
    <property type="protein sequence ID" value="MEQ2565088.1"/>
    <property type="molecule type" value="Genomic_DNA"/>
</dbReference>
<comment type="caution">
    <text evidence="2">The sequence shown here is derived from an EMBL/GenBank/DDBJ whole genome shotgun (WGS) entry which is preliminary data.</text>
</comment>